<protein>
    <submittedName>
        <fullName evidence="9">Corrinoid iron sulfur protein subunit alpha</fullName>
        <ecNumber evidence="9">2.1.1.245</ecNumber>
    </submittedName>
</protein>
<dbReference type="Pfam" id="PF03599">
    <property type="entry name" value="CdhD"/>
    <property type="match status" value="1"/>
</dbReference>
<keyword evidence="5" id="KW-0170">Cobalt</keyword>
<feature type="binding site" evidence="7">
    <location>
        <position position="20"/>
    </location>
    <ligand>
        <name>[4Fe-4S] cluster</name>
        <dbReference type="ChEBI" id="CHEBI:49883"/>
    </ligand>
</feature>
<feature type="binding site" evidence="7">
    <location>
        <position position="17"/>
    </location>
    <ligand>
        <name>[4Fe-4S] cluster</name>
        <dbReference type="ChEBI" id="CHEBI:49883"/>
    </ligand>
</feature>
<keyword evidence="2 7" id="KW-0479">Metal-binding</keyword>
<dbReference type="InterPro" id="IPR016041">
    <property type="entry name" value="Ac-CoA_synth_d_su_TIM-brl"/>
</dbReference>
<dbReference type="PANTHER" id="PTHR36214:SF3">
    <property type="entry name" value="ACETYL-COA DECARBONYLASE_SYNTHASE COMPLEX SUBUNIT GAMMA"/>
    <property type="match status" value="1"/>
</dbReference>
<dbReference type="PANTHER" id="PTHR36214">
    <property type="match status" value="1"/>
</dbReference>
<dbReference type="Gene3D" id="3.40.50.11600">
    <property type="match status" value="1"/>
</dbReference>
<evidence type="ECO:0000256" key="3">
    <source>
        <dbReference type="ARBA" id="ARBA00023004"/>
    </source>
</evidence>
<feature type="domain" description="4Fe-4S" evidence="8">
    <location>
        <begin position="1"/>
        <end position="59"/>
    </location>
</feature>
<evidence type="ECO:0000256" key="6">
    <source>
        <dbReference type="PIRSR" id="PIRSR000376-1"/>
    </source>
</evidence>
<dbReference type="GO" id="GO:0005506">
    <property type="term" value="F:iron ion binding"/>
    <property type="evidence" value="ECO:0007669"/>
    <property type="project" value="InterPro"/>
</dbReference>
<feature type="binding site" evidence="7">
    <location>
        <position position="42"/>
    </location>
    <ligand>
        <name>[4Fe-4S] cluster</name>
        <dbReference type="ChEBI" id="CHEBI:49883"/>
    </ligand>
</feature>
<evidence type="ECO:0000313" key="9">
    <source>
        <dbReference type="EMBL" id="AIS53128.1"/>
    </source>
</evidence>
<accession>A0A097ATI9</accession>
<dbReference type="PROSITE" id="PS51656">
    <property type="entry name" value="4FE4S"/>
    <property type="match status" value="1"/>
</dbReference>
<dbReference type="OrthoDB" id="140437at2"/>
<evidence type="ECO:0000256" key="5">
    <source>
        <dbReference type="ARBA" id="ARBA00023285"/>
    </source>
</evidence>
<dbReference type="EC" id="2.1.1.245" evidence="9"/>
<dbReference type="InterPro" id="IPR007202">
    <property type="entry name" value="4Fe-4S_dom"/>
</dbReference>
<evidence type="ECO:0000256" key="1">
    <source>
        <dbReference type="ARBA" id="ARBA00022485"/>
    </source>
</evidence>
<dbReference type="GO" id="GO:0008168">
    <property type="term" value="F:methyltransferase activity"/>
    <property type="evidence" value="ECO:0007669"/>
    <property type="project" value="UniProtKB-KW"/>
</dbReference>
<dbReference type="Gene3D" id="3.20.20.20">
    <property type="entry name" value="Dihydropteroate synthase-like"/>
    <property type="match status" value="1"/>
</dbReference>
<dbReference type="RefSeq" id="WP_049685759.1">
    <property type="nucleotide sequence ID" value="NZ_CP009170.1"/>
</dbReference>
<dbReference type="GO" id="GO:0046356">
    <property type="term" value="P:acetyl-CoA catabolic process"/>
    <property type="evidence" value="ECO:0007669"/>
    <property type="project" value="InterPro"/>
</dbReference>
<dbReference type="EMBL" id="CP009170">
    <property type="protein sequence ID" value="AIS53128.1"/>
    <property type="molecule type" value="Genomic_DNA"/>
</dbReference>
<dbReference type="GO" id="GO:0051539">
    <property type="term" value="F:4 iron, 4 sulfur cluster binding"/>
    <property type="evidence" value="ECO:0007669"/>
    <property type="project" value="UniProtKB-KW"/>
</dbReference>
<feature type="binding site" evidence="6">
    <location>
        <position position="349"/>
    </location>
    <ligand>
        <name>5-methoxybenzimidazolylcob(I)amide</name>
        <dbReference type="ChEBI" id="CHEBI:157765"/>
    </ligand>
</feature>
<evidence type="ECO:0000259" key="8">
    <source>
        <dbReference type="PROSITE" id="PS51656"/>
    </source>
</evidence>
<keyword evidence="9" id="KW-0489">Methyltransferase</keyword>
<gene>
    <name evidence="9" type="primary">acsC</name>
    <name evidence="9" type="ORF">TKV_c19840</name>
</gene>
<keyword evidence="4 7" id="KW-0411">Iron-sulfur</keyword>
<dbReference type="InterPro" id="IPR051069">
    <property type="entry name" value="ACDS_complex_subunit"/>
</dbReference>
<dbReference type="HOGENOM" id="CLU_050002_0_0_9"/>
<dbReference type="Pfam" id="PF04060">
    <property type="entry name" value="FeS"/>
    <property type="match status" value="1"/>
</dbReference>
<feature type="binding site" evidence="6">
    <location>
        <begin position="373"/>
        <end position="376"/>
    </location>
    <ligand>
        <name>5-methoxybenzimidazolylcob(I)amide</name>
        <dbReference type="ChEBI" id="CHEBI:157765"/>
    </ligand>
</feature>
<keyword evidence="3 7" id="KW-0408">Iron</keyword>
<organism evidence="9 10">
    <name type="scientific">Thermoanaerobacter kivui</name>
    <name type="common">Acetogenium kivui</name>
    <dbReference type="NCBI Taxonomy" id="2325"/>
    <lineage>
        <taxon>Bacteria</taxon>
        <taxon>Bacillati</taxon>
        <taxon>Bacillota</taxon>
        <taxon>Clostridia</taxon>
        <taxon>Thermoanaerobacterales</taxon>
        <taxon>Thermoanaerobacteraceae</taxon>
        <taxon>Thermoanaerobacter</taxon>
    </lineage>
</organism>
<dbReference type="STRING" id="2325.TKV_c19840"/>
<dbReference type="InterPro" id="IPR016218">
    <property type="entry name" value="AcylCoA_decarb/synth_gsu"/>
</dbReference>
<dbReference type="Proteomes" id="UP000029669">
    <property type="component" value="Chromosome"/>
</dbReference>
<feature type="binding site" evidence="6">
    <location>
        <position position="437"/>
    </location>
    <ligand>
        <name>5-methoxybenzimidazolylcob(I)amide</name>
        <dbReference type="ChEBI" id="CHEBI:157765"/>
    </ligand>
</feature>
<evidence type="ECO:0000256" key="7">
    <source>
        <dbReference type="PIRSR" id="PIRSR000376-2"/>
    </source>
</evidence>
<sequence length="452" mass="50176">MALTGMDIYKMLPKKNCKECGFPTCLAFAMKLAQGGVEAEKCPYMSEEAKMKLAEATAPLMKTVKFGSGDKTYTLGGETVLFRHEKTFVNRNRFAVMLKDTMSDDEINQKIANMNKVNYVRIGENMFVEVAAVKCESKNKDQYLKLLKKVKDECKLAVPMIITDDPEIAKAAVEEVKDLGPILYGANPQNYEAMVNIAKENNLLLGVEADNLEALYDVVSKIRSGGYNELILSTKADKAKQLFDDIVNIRRTALVAQDRVFGYPSVVFVNNLSSDKFMQLAYATLFVEKYGSIIVLDEIDYSLALPLFALRQNIFTDPQKPMRVEKGLYKIGPAEENAPLLVTVDFALTYFIVSGEIERSKVPAWLLIPDAGGLSVLTAWAAGKFSGKTIADAVKEMGVEEKLKTREILIPGKVAVLKPDIEDALPGWKVVVGPEEAEMLPKFLKDYTNRVA</sequence>
<keyword evidence="1 7" id="KW-0004">4Fe-4S</keyword>
<dbReference type="AlphaFoldDB" id="A0A097ATI9"/>
<dbReference type="eggNOG" id="COG1456">
    <property type="taxonomic scope" value="Bacteria"/>
</dbReference>
<dbReference type="GO" id="GO:0032259">
    <property type="term" value="P:methylation"/>
    <property type="evidence" value="ECO:0007669"/>
    <property type="project" value="UniProtKB-KW"/>
</dbReference>
<dbReference type="InterPro" id="IPR011005">
    <property type="entry name" value="Dihydropteroate_synth-like_sf"/>
</dbReference>
<keyword evidence="9" id="KW-0808">Transferase</keyword>
<reference evidence="10" key="1">
    <citation type="journal article" date="2015" name="Genome Announc.">
        <title>Whole-Genome Sequences of 80 Environmental and Clinical Isolates of Burkholderia pseudomallei.</title>
        <authorList>
            <person name="Johnson S.L."/>
            <person name="Baker A.L."/>
            <person name="Chain P.S."/>
            <person name="Currie B.J."/>
            <person name="Daligault H.E."/>
            <person name="Davenport K.W."/>
            <person name="Davis C.B."/>
            <person name="Inglis T.J."/>
            <person name="Kaestli M."/>
            <person name="Koren S."/>
            <person name="Mayo M."/>
            <person name="Merritt A.J."/>
            <person name="Price E.P."/>
            <person name="Sarovich D.S."/>
            <person name="Warner J."/>
            <person name="Rosovitz M.J."/>
        </authorList>
    </citation>
    <scope>NUCLEOTIDE SEQUENCE [LARGE SCALE GENOMIC DNA]</scope>
    <source>
        <strain evidence="10">DSM 2030</strain>
    </source>
</reference>
<proteinExistence type="predicted"/>
<name>A0A097ATI9_THEKI</name>
<evidence type="ECO:0000256" key="2">
    <source>
        <dbReference type="ARBA" id="ARBA00022723"/>
    </source>
</evidence>
<dbReference type="PIRSF" id="PIRSF000376">
    <property type="entry name" value="AcCoA_decarb_gamma"/>
    <property type="match status" value="1"/>
</dbReference>
<keyword evidence="10" id="KW-1185">Reference proteome</keyword>
<dbReference type="NCBIfam" id="NF003195">
    <property type="entry name" value="PRK04165.1"/>
    <property type="match status" value="1"/>
</dbReference>
<feature type="binding site" evidence="7">
    <location>
        <position position="25"/>
    </location>
    <ligand>
        <name>[4Fe-4S] cluster</name>
        <dbReference type="ChEBI" id="CHEBI:49883"/>
    </ligand>
</feature>
<evidence type="ECO:0000256" key="4">
    <source>
        <dbReference type="ARBA" id="ARBA00023014"/>
    </source>
</evidence>
<feature type="binding site" evidence="6">
    <location>
        <position position="343"/>
    </location>
    <ligand>
        <name>5-methoxybenzimidazolylcob(I)amide</name>
        <dbReference type="ChEBI" id="CHEBI:157765"/>
    </ligand>
</feature>
<evidence type="ECO:0000313" key="10">
    <source>
        <dbReference type="Proteomes" id="UP000029669"/>
    </source>
</evidence>
<dbReference type="KEGG" id="tki:TKV_c19840"/>